<dbReference type="InterPro" id="IPR004167">
    <property type="entry name" value="PSBD"/>
</dbReference>
<reference evidence="14" key="1">
    <citation type="submission" date="2020-11" db="EMBL/GenBank/DDBJ databases">
        <authorList>
            <person name="Tran Van P."/>
        </authorList>
    </citation>
    <scope>NUCLEOTIDE SEQUENCE</scope>
</reference>
<dbReference type="GO" id="GO:0043754">
    <property type="term" value="F:dihydrolipoamide branched chain acyltransferase activity"/>
    <property type="evidence" value="ECO:0007669"/>
    <property type="project" value="UniProtKB-EC"/>
</dbReference>
<evidence type="ECO:0000259" key="13">
    <source>
        <dbReference type="PROSITE" id="PS51826"/>
    </source>
</evidence>
<dbReference type="PROSITE" id="PS50968">
    <property type="entry name" value="BIOTINYL_LIPOYL"/>
    <property type="match status" value="1"/>
</dbReference>
<comment type="similarity">
    <text evidence="3 10">Belongs to the 2-oxoacid dehydrogenase family.</text>
</comment>
<dbReference type="Pfam" id="PF00198">
    <property type="entry name" value="2-oxoacid_dh"/>
    <property type="match status" value="2"/>
</dbReference>
<keyword evidence="8 10" id="KW-0012">Acyltransferase</keyword>
<protein>
    <recommendedName>
        <fullName evidence="10">Dihydrolipoamide acetyltransferase component of pyruvate dehydrogenase complex</fullName>
        <ecNumber evidence="10">2.3.1.-</ecNumber>
    </recommendedName>
</protein>
<feature type="domain" description="Lipoyl-binding" evidence="12">
    <location>
        <begin position="76"/>
        <end position="151"/>
    </location>
</feature>
<dbReference type="InterPro" id="IPR003016">
    <property type="entry name" value="2-oxoA_DH_lipoyl-BS"/>
</dbReference>
<dbReference type="EMBL" id="CAJPEV010000490">
    <property type="protein sequence ID" value="CAG0885817.1"/>
    <property type="molecule type" value="Genomic_DNA"/>
</dbReference>
<evidence type="ECO:0000256" key="3">
    <source>
        <dbReference type="ARBA" id="ARBA00007317"/>
    </source>
</evidence>
<feature type="compositionally biased region" description="Basic and acidic residues" evidence="11">
    <location>
        <begin position="225"/>
        <end position="238"/>
    </location>
</feature>
<comment type="subcellular location">
    <subcellularLocation>
        <location evidence="2">Mitochondrion matrix</location>
    </subcellularLocation>
</comment>
<dbReference type="PANTHER" id="PTHR43178:SF5">
    <property type="entry name" value="LIPOAMIDE ACYLTRANSFERASE COMPONENT OF BRANCHED-CHAIN ALPHA-KETO ACID DEHYDROGENASE COMPLEX, MITOCHONDRIAL"/>
    <property type="match status" value="1"/>
</dbReference>
<dbReference type="SUPFAM" id="SSF52777">
    <property type="entry name" value="CoA-dependent acyltransferases"/>
    <property type="match status" value="2"/>
</dbReference>
<evidence type="ECO:0000256" key="10">
    <source>
        <dbReference type="RuleBase" id="RU003423"/>
    </source>
</evidence>
<evidence type="ECO:0000256" key="6">
    <source>
        <dbReference type="ARBA" id="ARBA00022946"/>
    </source>
</evidence>
<dbReference type="Gene3D" id="3.30.559.10">
    <property type="entry name" value="Chloramphenicol acetyltransferase-like domain"/>
    <property type="match status" value="2"/>
</dbReference>
<dbReference type="CDD" id="cd06849">
    <property type="entry name" value="lipoyl_domain"/>
    <property type="match status" value="1"/>
</dbReference>
<accession>A0A7R8XCH7</accession>
<gene>
    <name evidence="14" type="ORF">DSTB1V02_LOCUS3670</name>
</gene>
<proteinExistence type="inferred from homology"/>
<dbReference type="PROSITE" id="PS00189">
    <property type="entry name" value="LIPOYL"/>
    <property type="match status" value="1"/>
</dbReference>
<organism evidence="14">
    <name type="scientific">Darwinula stevensoni</name>
    <dbReference type="NCBI Taxonomy" id="69355"/>
    <lineage>
        <taxon>Eukaryota</taxon>
        <taxon>Metazoa</taxon>
        <taxon>Ecdysozoa</taxon>
        <taxon>Arthropoda</taxon>
        <taxon>Crustacea</taxon>
        <taxon>Oligostraca</taxon>
        <taxon>Ostracoda</taxon>
        <taxon>Podocopa</taxon>
        <taxon>Podocopida</taxon>
        <taxon>Darwinulocopina</taxon>
        <taxon>Darwinuloidea</taxon>
        <taxon>Darwinulidae</taxon>
        <taxon>Darwinula</taxon>
    </lineage>
</organism>
<dbReference type="SUPFAM" id="SSF47005">
    <property type="entry name" value="Peripheral subunit-binding domain of 2-oxo acid dehydrogenase complex"/>
    <property type="match status" value="1"/>
</dbReference>
<dbReference type="GO" id="GO:0005759">
    <property type="term" value="C:mitochondrial matrix"/>
    <property type="evidence" value="ECO:0007669"/>
    <property type="project" value="UniProtKB-SubCell"/>
</dbReference>
<evidence type="ECO:0000256" key="7">
    <source>
        <dbReference type="ARBA" id="ARBA00023128"/>
    </source>
</evidence>
<dbReference type="Gene3D" id="4.10.320.10">
    <property type="entry name" value="E3-binding domain"/>
    <property type="match status" value="1"/>
</dbReference>
<dbReference type="InterPro" id="IPR011053">
    <property type="entry name" value="Single_hybrid_motif"/>
</dbReference>
<dbReference type="InterPro" id="IPR050743">
    <property type="entry name" value="2-oxoacid_DH_E2_comp"/>
</dbReference>
<evidence type="ECO:0000256" key="5">
    <source>
        <dbReference type="ARBA" id="ARBA00022823"/>
    </source>
</evidence>
<dbReference type="PROSITE" id="PS51826">
    <property type="entry name" value="PSBD"/>
    <property type="match status" value="1"/>
</dbReference>
<evidence type="ECO:0000256" key="4">
    <source>
        <dbReference type="ARBA" id="ARBA00022679"/>
    </source>
</evidence>
<keyword evidence="15" id="KW-1185">Reference proteome</keyword>
<dbReference type="GO" id="GO:0031405">
    <property type="term" value="F:lipoic acid binding"/>
    <property type="evidence" value="ECO:0007669"/>
    <property type="project" value="TreeGrafter"/>
</dbReference>
<dbReference type="Pfam" id="PF02817">
    <property type="entry name" value="E3_binding"/>
    <property type="match status" value="1"/>
</dbReference>
<dbReference type="AlphaFoldDB" id="A0A7R8XCH7"/>
<dbReference type="FunFam" id="2.40.50.100:FF:000013">
    <property type="entry name" value="Dihydrolipoamide acetyltransferase component of pyruvate dehydrogenase complex"/>
    <property type="match status" value="1"/>
</dbReference>
<feature type="region of interest" description="Disordered" evidence="11">
    <location>
        <begin position="225"/>
        <end position="268"/>
    </location>
</feature>
<dbReference type="InterPro" id="IPR023213">
    <property type="entry name" value="CAT-like_dom_sf"/>
</dbReference>
<dbReference type="EMBL" id="LR900007">
    <property type="protein sequence ID" value="CAD7243757.1"/>
    <property type="molecule type" value="Genomic_DNA"/>
</dbReference>
<dbReference type="EC" id="2.3.1.-" evidence="10"/>
<dbReference type="Pfam" id="PF00364">
    <property type="entry name" value="Biotin_lipoyl"/>
    <property type="match status" value="1"/>
</dbReference>
<evidence type="ECO:0000256" key="8">
    <source>
        <dbReference type="ARBA" id="ARBA00023315"/>
    </source>
</evidence>
<evidence type="ECO:0000313" key="15">
    <source>
        <dbReference type="Proteomes" id="UP000677054"/>
    </source>
</evidence>
<dbReference type="InterPro" id="IPR036625">
    <property type="entry name" value="E3-bd_dom_sf"/>
</dbReference>
<dbReference type="Proteomes" id="UP000677054">
    <property type="component" value="Unassembled WGS sequence"/>
</dbReference>
<feature type="domain" description="Peripheral subunit-binding (PSBD)" evidence="13">
    <location>
        <begin position="186"/>
        <end position="223"/>
    </location>
</feature>
<keyword evidence="6" id="KW-0809">Transit peptide</keyword>
<comment type="cofactor">
    <cofactor evidence="1 10">
        <name>(R)-lipoate</name>
        <dbReference type="ChEBI" id="CHEBI:83088"/>
    </cofactor>
</comment>
<evidence type="ECO:0000313" key="14">
    <source>
        <dbReference type="EMBL" id="CAD7243757.1"/>
    </source>
</evidence>
<dbReference type="SUPFAM" id="SSF51230">
    <property type="entry name" value="Single hybrid motif"/>
    <property type="match status" value="1"/>
</dbReference>
<keyword evidence="7" id="KW-0496">Mitochondrion</keyword>
<comment type="catalytic activity">
    <reaction evidence="9">
        <text>N(6)-[(R)-dihydrolipoyl]-L-lysyl-[protein] + 2-methylpropanoyl-CoA = N(6)-[(R)-S(8)-2-methylpropanoyldihydrolipoyl]-L-lysyl-[protein] + CoA</text>
        <dbReference type="Rhea" id="RHEA:18865"/>
        <dbReference type="Rhea" id="RHEA-COMP:10475"/>
        <dbReference type="Rhea" id="RHEA-COMP:10497"/>
        <dbReference type="ChEBI" id="CHEBI:57287"/>
        <dbReference type="ChEBI" id="CHEBI:57338"/>
        <dbReference type="ChEBI" id="CHEBI:83100"/>
        <dbReference type="ChEBI" id="CHEBI:83142"/>
        <dbReference type="EC" id="2.3.1.168"/>
    </reaction>
    <physiologicalReaction direction="left-to-right" evidence="9">
        <dbReference type="Rhea" id="RHEA:18866"/>
    </physiologicalReaction>
</comment>
<name>A0A7R8XCH7_9CRUS</name>
<evidence type="ECO:0000256" key="2">
    <source>
        <dbReference type="ARBA" id="ARBA00004305"/>
    </source>
</evidence>
<dbReference type="GO" id="GO:0005829">
    <property type="term" value="C:cytosol"/>
    <property type="evidence" value="ECO:0007669"/>
    <property type="project" value="UniProtKB-ARBA"/>
</dbReference>
<evidence type="ECO:0000256" key="11">
    <source>
        <dbReference type="SAM" id="MobiDB-lite"/>
    </source>
</evidence>
<dbReference type="InterPro" id="IPR000089">
    <property type="entry name" value="Biotin_lipoyl"/>
</dbReference>
<evidence type="ECO:0000256" key="9">
    <source>
        <dbReference type="ARBA" id="ARBA00051775"/>
    </source>
</evidence>
<evidence type="ECO:0000259" key="12">
    <source>
        <dbReference type="PROSITE" id="PS50968"/>
    </source>
</evidence>
<dbReference type="PANTHER" id="PTHR43178">
    <property type="entry name" value="DIHYDROLIPOAMIDE ACETYLTRANSFERASE COMPONENT OF PYRUVATE DEHYDROGENASE COMPLEX"/>
    <property type="match status" value="1"/>
</dbReference>
<sequence length="548" mass="61842">MTLGSSSRFLTRFNVRSFHRWRAAYSMPLTSQRKKVSEFSLGLGLSFQRPDFCQDFYHGVGKTRGFQCSPIQLATIVPFNLSDIGEGIREVVVKEWFVKEGDKVAQFDSICEVQSDKASVTITSRYDGIVKKLHYNVDDTAIVGKPLVDIEIEESRQEHEPQVTVQEGVKVGTTSDLVKLPEEKVLATPSVRRLAAEHNVKLSSLRGTGKDGRVSKEDILRYLEEREKGEKKPPKQEIRPPPPPPDKERKAPPPPITHSPVTRPQLEDKHIPIKGIVKAMVKTMTVASRVPLFGYADEVDMTECVHLRHLMNKHSAERGIKFSFMPLILKAVSLALLEYPRLNATVDENCEMMTYRGNHNIGVAVDTPDGLLVPNVKNVESLSVMEIAQEMRRLQDLALKNSLTTQDLSGGTFSLSNIGSVSLFLLIIYLRKYLPISSITGQIISFSDWGNLCKANNLTTRSGNWGLRKNPEKFSFENVIFMLLFWMNYCMFQVLPRFSVDGNIEKVHIMNVSWSADHRVIDGATMARFSNLFKSYLENPGLMLLQLK</sequence>
<dbReference type="GO" id="GO:0016407">
    <property type="term" value="F:acetyltransferase activity"/>
    <property type="evidence" value="ECO:0007669"/>
    <property type="project" value="TreeGrafter"/>
</dbReference>
<evidence type="ECO:0000256" key="1">
    <source>
        <dbReference type="ARBA" id="ARBA00001938"/>
    </source>
</evidence>
<dbReference type="FunFam" id="4.10.320.10:FF:000002">
    <property type="entry name" value="Dihydrolipoamide acetyltransferase component of pyruvate dehydrogenase complex"/>
    <property type="match status" value="1"/>
</dbReference>
<dbReference type="InterPro" id="IPR001078">
    <property type="entry name" value="2-oxoacid_DH_actylTfrase"/>
</dbReference>
<dbReference type="OrthoDB" id="202158at2759"/>
<keyword evidence="4 10" id="KW-0808">Transferase</keyword>
<dbReference type="Gene3D" id="2.40.50.100">
    <property type="match status" value="1"/>
</dbReference>
<keyword evidence="5 10" id="KW-0450">Lipoyl</keyword>